<gene>
    <name evidence="2" type="ORF">WJX75_003554</name>
</gene>
<comment type="caution">
    <text evidence="2">The sequence shown here is derived from an EMBL/GenBank/DDBJ whole genome shotgun (WGS) entry which is preliminary data.</text>
</comment>
<dbReference type="Proteomes" id="UP001491310">
    <property type="component" value="Unassembled WGS sequence"/>
</dbReference>
<reference evidence="2 3" key="1">
    <citation type="journal article" date="2024" name="Nat. Commun.">
        <title>Phylogenomics reveals the evolutionary origins of lichenization in chlorophyte algae.</title>
        <authorList>
            <person name="Puginier C."/>
            <person name="Libourel C."/>
            <person name="Otte J."/>
            <person name="Skaloud P."/>
            <person name="Haon M."/>
            <person name="Grisel S."/>
            <person name="Petersen M."/>
            <person name="Berrin J.G."/>
            <person name="Delaux P.M."/>
            <person name="Dal Grande F."/>
            <person name="Keller J."/>
        </authorList>
    </citation>
    <scope>NUCLEOTIDE SEQUENCE [LARGE SCALE GENOMIC DNA]</scope>
    <source>
        <strain evidence="2 3">SAG 216-7</strain>
    </source>
</reference>
<accession>A0ABR2Z405</accession>
<evidence type="ECO:0008006" key="4">
    <source>
        <dbReference type="Google" id="ProtNLM"/>
    </source>
</evidence>
<feature type="chain" id="PRO_5045594920" description="Plastid lipid-associated protein/fibrillin conserved domain-containing protein" evidence="1">
    <location>
        <begin position="26"/>
        <end position="326"/>
    </location>
</feature>
<evidence type="ECO:0000313" key="2">
    <source>
        <dbReference type="EMBL" id="KAK9918370.1"/>
    </source>
</evidence>
<evidence type="ECO:0000256" key="1">
    <source>
        <dbReference type="SAM" id="SignalP"/>
    </source>
</evidence>
<proteinExistence type="predicted"/>
<feature type="signal peptide" evidence="1">
    <location>
        <begin position="1"/>
        <end position="25"/>
    </location>
</feature>
<name>A0ABR2Z405_9CHLO</name>
<dbReference type="EMBL" id="JALJOT010000001">
    <property type="protein sequence ID" value="KAK9918370.1"/>
    <property type="molecule type" value="Genomic_DNA"/>
</dbReference>
<evidence type="ECO:0000313" key="3">
    <source>
        <dbReference type="Proteomes" id="UP001491310"/>
    </source>
</evidence>
<keyword evidence="1" id="KW-0732">Signal</keyword>
<protein>
    <recommendedName>
        <fullName evidence="4">Plastid lipid-associated protein/fibrillin conserved domain-containing protein</fullName>
    </recommendedName>
</protein>
<keyword evidence="3" id="KW-1185">Reference proteome</keyword>
<sequence length="326" mass="36016">MPACSPKHSLGLVLGVSVAQATGWAETIEGSLSGSRLFPAEAVARSSAQEAYTDGSAGDGLAHGRPEYRNLVKPLAPAARMDVVTQRLKQLDEEVANVTVKAEAQLTGPGANLTEEDVLGLRSMYQSKIETLSISGINAEQWEIIKVTAKLQYKPWFGGIKPMSQHQPKPFGWDDSVESSQVVRCLPFLQQELKSVLSRIEVVDATHYPNCLDLRGLESVFGYNFTGTTDILLAHSQAVRNDQPETGILTAFELQKGEFTPEHIAQACVTLIILNLKLPDLRPWVLLTDLNNRFRFYWMDGPTVYYHKVVPKSESVFNGMKRVADM</sequence>
<organism evidence="2 3">
    <name type="scientific">Coccomyxa subellipsoidea</name>
    <dbReference type="NCBI Taxonomy" id="248742"/>
    <lineage>
        <taxon>Eukaryota</taxon>
        <taxon>Viridiplantae</taxon>
        <taxon>Chlorophyta</taxon>
        <taxon>core chlorophytes</taxon>
        <taxon>Trebouxiophyceae</taxon>
        <taxon>Trebouxiophyceae incertae sedis</taxon>
        <taxon>Coccomyxaceae</taxon>
        <taxon>Coccomyxa</taxon>
    </lineage>
</organism>